<evidence type="ECO:0000256" key="7">
    <source>
        <dbReference type="SAM" id="SignalP"/>
    </source>
</evidence>
<dbReference type="Proteomes" id="UP000515124">
    <property type="component" value="Unplaced"/>
</dbReference>
<dbReference type="GeneID" id="110746465"/>
<evidence type="ECO:0000256" key="5">
    <source>
        <dbReference type="ARBA" id="ARBA00023180"/>
    </source>
</evidence>
<dbReference type="InterPro" id="IPR033121">
    <property type="entry name" value="PEPTIDASE_A1"/>
</dbReference>
<evidence type="ECO:0000256" key="2">
    <source>
        <dbReference type="ARBA" id="ARBA00022670"/>
    </source>
</evidence>
<evidence type="ECO:0000256" key="1">
    <source>
        <dbReference type="ARBA" id="ARBA00007447"/>
    </source>
</evidence>
<dbReference type="InterPro" id="IPR021109">
    <property type="entry name" value="Peptidase_aspartic_dom_sf"/>
</dbReference>
<feature type="region of interest" description="Disordered" evidence="6">
    <location>
        <begin position="85"/>
        <end position="115"/>
    </location>
</feature>
<keyword evidence="3" id="KW-0064">Aspartyl protease</keyword>
<feature type="compositionally biased region" description="Low complexity" evidence="6">
    <location>
        <begin position="96"/>
        <end position="111"/>
    </location>
</feature>
<evidence type="ECO:0000256" key="4">
    <source>
        <dbReference type="ARBA" id="ARBA00022801"/>
    </source>
</evidence>
<protein>
    <submittedName>
        <fullName evidence="10">Aspartyl protease family protein 2</fullName>
    </submittedName>
</protein>
<keyword evidence="7" id="KW-0732">Signal</keyword>
<dbReference type="InterPro" id="IPR032861">
    <property type="entry name" value="TAXi_N"/>
</dbReference>
<dbReference type="PROSITE" id="PS51767">
    <property type="entry name" value="PEPTIDASE_A1"/>
    <property type="match status" value="1"/>
</dbReference>
<dbReference type="InterPro" id="IPR051708">
    <property type="entry name" value="Plant_Aspart_Prot_A1"/>
</dbReference>
<dbReference type="PANTHER" id="PTHR47967">
    <property type="entry name" value="OS07G0603500 PROTEIN-RELATED"/>
    <property type="match status" value="1"/>
</dbReference>
<evidence type="ECO:0000256" key="6">
    <source>
        <dbReference type="SAM" id="MobiDB-lite"/>
    </source>
</evidence>
<dbReference type="AlphaFoldDB" id="A0A6P5RBP7"/>
<dbReference type="Gene3D" id="2.40.70.10">
    <property type="entry name" value="Acid Proteases"/>
    <property type="match status" value="2"/>
</dbReference>
<dbReference type="SUPFAM" id="SSF50630">
    <property type="entry name" value="Acid proteases"/>
    <property type="match status" value="1"/>
</dbReference>
<feature type="signal peptide" evidence="7">
    <location>
        <begin position="1"/>
        <end position="24"/>
    </location>
</feature>
<dbReference type="KEGG" id="pavi:110746465"/>
<dbReference type="InterPro" id="IPR032799">
    <property type="entry name" value="TAXi_C"/>
</dbReference>
<feature type="compositionally biased region" description="Polar residues" evidence="6">
    <location>
        <begin position="85"/>
        <end position="95"/>
    </location>
</feature>
<keyword evidence="2 10" id="KW-0645">Protease</keyword>
<dbReference type="GO" id="GO:0006508">
    <property type="term" value="P:proteolysis"/>
    <property type="evidence" value="ECO:0007669"/>
    <property type="project" value="UniProtKB-KW"/>
</dbReference>
<dbReference type="CDD" id="cd05476">
    <property type="entry name" value="pepsin_A_like_plant"/>
    <property type="match status" value="1"/>
</dbReference>
<evidence type="ECO:0000313" key="10">
    <source>
        <dbReference type="RefSeq" id="XP_021802375.1"/>
    </source>
</evidence>
<dbReference type="Pfam" id="PF14543">
    <property type="entry name" value="TAXi_N"/>
    <property type="match status" value="1"/>
</dbReference>
<dbReference type="GO" id="GO:0004190">
    <property type="term" value="F:aspartic-type endopeptidase activity"/>
    <property type="evidence" value="ECO:0007669"/>
    <property type="project" value="UniProtKB-KW"/>
</dbReference>
<comment type="similarity">
    <text evidence="1">Belongs to the peptidase A1 family.</text>
</comment>
<dbReference type="PRINTS" id="PR00792">
    <property type="entry name" value="PEPSIN"/>
</dbReference>
<keyword evidence="5" id="KW-0325">Glycoprotein</keyword>
<evidence type="ECO:0000259" key="8">
    <source>
        <dbReference type="PROSITE" id="PS51767"/>
    </source>
</evidence>
<evidence type="ECO:0000313" key="9">
    <source>
        <dbReference type="Proteomes" id="UP000515124"/>
    </source>
</evidence>
<keyword evidence="4" id="KW-0378">Hydrolase</keyword>
<dbReference type="InterPro" id="IPR034161">
    <property type="entry name" value="Pepsin-like_plant"/>
</dbReference>
<accession>A0A6P5RBP7</accession>
<reference evidence="10" key="1">
    <citation type="submission" date="2025-08" db="UniProtKB">
        <authorList>
            <consortium name="RefSeq"/>
        </authorList>
    </citation>
    <scope>IDENTIFICATION</scope>
</reference>
<organism evidence="9 10">
    <name type="scientific">Prunus avium</name>
    <name type="common">Cherry</name>
    <name type="synonym">Cerasus avium</name>
    <dbReference type="NCBI Taxonomy" id="42229"/>
    <lineage>
        <taxon>Eukaryota</taxon>
        <taxon>Viridiplantae</taxon>
        <taxon>Streptophyta</taxon>
        <taxon>Embryophyta</taxon>
        <taxon>Tracheophyta</taxon>
        <taxon>Spermatophyta</taxon>
        <taxon>Magnoliopsida</taxon>
        <taxon>eudicotyledons</taxon>
        <taxon>Gunneridae</taxon>
        <taxon>Pentapetalae</taxon>
        <taxon>rosids</taxon>
        <taxon>fabids</taxon>
        <taxon>Rosales</taxon>
        <taxon>Rosaceae</taxon>
        <taxon>Amygdaloideae</taxon>
        <taxon>Amygdaleae</taxon>
        <taxon>Prunus</taxon>
    </lineage>
</organism>
<keyword evidence="9" id="KW-1185">Reference proteome</keyword>
<feature type="chain" id="PRO_5027590151" evidence="7">
    <location>
        <begin position="25"/>
        <end position="503"/>
    </location>
</feature>
<dbReference type="RefSeq" id="XP_021802375.1">
    <property type="nucleotide sequence ID" value="XM_021946683.1"/>
</dbReference>
<dbReference type="FunFam" id="2.40.70.10:FF:000033">
    <property type="entry name" value="Aspartyl protease family protein"/>
    <property type="match status" value="1"/>
</dbReference>
<name>A0A6P5RBP7_PRUAV</name>
<dbReference type="PANTHER" id="PTHR47967:SF69">
    <property type="entry name" value="ASPARTIC PROTEINASE NANA, CHLOROPLAST"/>
    <property type="match status" value="1"/>
</dbReference>
<gene>
    <name evidence="10" type="primary">LOC110746465</name>
</gene>
<dbReference type="Pfam" id="PF14541">
    <property type="entry name" value="TAXi_C"/>
    <property type="match status" value="1"/>
</dbReference>
<dbReference type="InterPro" id="IPR001461">
    <property type="entry name" value="Aspartic_peptidase_A1"/>
</dbReference>
<sequence>MKLRSGSTLFFIFLLSAIHGLAFAHADHDEEDGDNGDEMRLEMIHRYSPRAKDHGVHVEIPPTQQALIQELHRHDIVRFQMMAQKRQQNGHDQGLNSSSSSSNSSSSSSNSTRRMDMQTRVSMAMPITAGWDYGLGQYLVKLEVGTPPQKFMVIANTGSDLTWVRCQSHCGKGCGIRQGRKNHQRVFNADRSSTHKSIPCSSQMCKFDLANMFSLNKCPSPLSSCRYDYSYVEGSSAIGAFATDTIRASLSNGKRTRIDNVLIGCTESVIGKGGFTGGDGMLGLGFGKYSFTTKAALNFGGKLSYCLLDHMNHKNVTSYLTFGANKKAVLQGKMSYTQLILGDPNNGAYYGVQLEGISIGGQMLNIPIHIWNPKLGGGTLIDSGISLTYLTMPAYRPVMTALTMPLTKLRRLPSGEDLFDFCFNPTGYSDRLVPKLVFHFAGGAKFAPPVRNYVIDVSPGKKCLAFVPATEGPCTIGNIMQQNHLWEFNLVRKTLGFAPSTCT</sequence>
<evidence type="ECO:0000256" key="3">
    <source>
        <dbReference type="ARBA" id="ARBA00022750"/>
    </source>
</evidence>
<proteinExistence type="inferred from homology"/>
<feature type="domain" description="Peptidase A1" evidence="8">
    <location>
        <begin position="138"/>
        <end position="498"/>
    </location>
</feature>